<sequence>MDKRLESQRLLMESVRQKLIRGVQGDDTDGFQGIQNILNRLDNAGAGYLDVKVFTKKFLQHLKVPLTRPEREFLLEQLRQSSEKGQDLIDYEQGRSVVLKLSTDEAAQVTSLFFRSSSSSSSSHLHYHEFLMFIDECHRTTRGKIPPAIDTKLVPATPKILSPTSPKRTKLSQPEAPTEPPLNTPEMSVGGYLMFHALPHERRNFENLMEMLQKFQNNVHDDHDSAIQRIANGIMMPLGKRLRVKVQFSIDE</sequence>
<dbReference type="Proteomes" id="UP000688947">
    <property type="component" value="Unassembled WGS sequence"/>
</dbReference>
<evidence type="ECO:0000313" key="2">
    <source>
        <dbReference type="EMBL" id="KAG6950162.1"/>
    </source>
</evidence>
<dbReference type="VEuPathDB" id="FungiDB:PC110_g5657"/>
<protein>
    <recommendedName>
        <fullName evidence="4">EF-hand domain pair</fullName>
    </recommendedName>
</protein>
<feature type="region of interest" description="Disordered" evidence="1">
    <location>
        <begin position="157"/>
        <end position="185"/>
    </location>
</feature>
<reference evidence="2" key="1">
    <citation type="submission" date="2021-01" db="EMBL/GenBank/DDBJ databases">
        <title>Phytophthora aleatoria, a newly-described species from Pinus radiata is distinct from Phytophthora cactorum isolates based on comparative genomics.</title>
        <authorList>
            <person name="Mcdougal R."/>
            <person name="Panda P."/>
            <person name="Williams N."/>
            <person name="Studholme D.J."/>
        </authorList>
    </citation>
    <scope>NUCLEOTIDE SEQUENCE</scope>
    <source>
        <strain evidence="2">NZFS 3830</strain>
    </source>
</reference>
<accession>A0A8T1TYT3</accession>
<gene>
    <name evidence="2" type="ORF">JG687_00014421</name>
</gene>
<dbReference type="EMBL" id="JAENGZ010001161">
    <property type="protein sequence ID" value="KAG6950162.1"/>
    <property type="molecule type" value="Genomic_DNA"/>
</dbReference>
<evidence type="ECO:0008006" key="4">
    <source>
        <dbReference type="Google" id="ProtNLM"/>
    </source>
</evidence>
<dbReference type="OrthoDB" id="63447at2759"/>
<organism evidence="2 3">
    <name type="scientific">Phytophthora cactorum</name>
    <dbReference type="NCBI Taxonomy" id="29920"/>
    <lineage>
        <taxon>Eukaryota</taxon>
        <taxon>Sar</taxon>
        <taxon>Stramenopiles</taxon>
        <taxon>Oomycota</taxon>
        <taxon>Peronosporomycetes</taxon>
        <taxon>Peronosporales</taxon>
        <taxon>Peronosporaceae</taxon>
        <taxon>Phytophthora</taxon>
    </lineage>
</organism>
<name>A0A8T1TYT3_9STRA</name>
<comment type="caution">
    <text evidence="2">The sequence shown here is derived from an EMBL/GenBank/DDBJ whole genome shotgun (WGS) entry which is preliminary data.</text>
</comment>
<evidence type="ECO:0000313" key="3">
    <source>
        <dbReference type="Proteomes" id="UP000688947"/>
    </source>
</evidence>
<proteinExistence type="predicted"/>
<dbReference type="AlphaFoldDB" id="A0A8T1TYT3"/>
<evidence type="ECO:0000256" key="1">
    <source>
        <dbReference type="SAM" id="MobiDB-lite"/>
    </source>
</evidence>